<proteinExistence type="predicted"/>
<reference evidence="2" key="1">
    <citation type="journal article" date="2021" name="Proc. Natl. Acad. Sci. U.S.A.">
        <title>A Catalog of Tens of Thousands of Viruses from Human Metagenomes Reveals Hidden Associations with Chronic Diseases.</title>
        <authorList>
            <person name="Tisza M.J."/>
            <person name="Buck C.B."/>
        </authorList>
    </citation>
    <scope>NUCLEOTIDE SEQUENCE</scope>
    <source>
        <strain evidence="2">CtqPo10</strain>
    </source>
</reference>
<name>A0A8S5SU84_9CAUD</name>
<feature type="coiled-coil region" evidence="1">
    <location>
        <begin position="203"/>
        <end position="283"/>
    </location>
</feature>
<keyword evidence="1" id="KW-0175">Coiled coil</keyword>
<organism evidence="2">
    <name type="scientific">Siphoviridae sp. ctqPo10</name>
    <dbReference type="NCBI Taxonomy" id="2827948"/>
    <lineage>
        <taxon>Viruses</taxon>
        <taxon>Duplodnaviria</taxon>
        <taxon>Heunggongvirae</taxon>
        <taxon>Uroviricota</taxon>
        <taxon>Caudoviricetes</taxon>
    </lineage>
</organism>
<protein>
    <submittedName>
        <fullName evidence="2">Chromosome segregation protein</fullName>
    </submittedName>
</protein>
<sequence>MLNNILEISKRASKNGRVPIKIALLKIHNDSTSTNKNGLHWKKEYVQNAMDSVIGMPLCTEFADDDKEVPIGHGLTGSEYDSNGNAQPVFENSVVVGTCESVSIETIIDENGNEIEVLATDGYLYNQRYPKFVKWVRKNYAIGKVDTSIEIMGTPENENQIIYEEDEPKEEFRTPKTFCFTGSAILGVSPADDDAIVLEVAQKKENKEENKEMEFNMDEIKSTIQATISEMNEKSESYETKISELNSQIEAKDAELAEKDSKISELNASIADMQKALDDIRAEQSSSWDQMRILEEEIAKAKVAEKLSEVDSALGEFSAEEKEVAKDDIDKLKENINACKKKEELNNVTSEINSIKSKICMSIVEKQKKAEADAKIAEQNSKKETVETEDIFSEMCTEVTTSDEEDLNIF</sequence>
<accession>A0A8S5SU84</accession>
<evidence type="ECO:0000256" key="1">
    <source>
        <dbReference type="SAM" id="Coils"/>
    </source>
</evidence>
<dbReference type="EMBL" id="BK032682">
    <property type="protein sequence ID" value="DAF54605.1"/>
    <property type="molecule type" value="Genomic_DNA"/>
</dbReference>
<evidence type="ECO:0000313" key="2">
    <source>
        <dbReference type="EMBL" id="DAF54605.1"/>
    </source>
</evidence>